<comment type="subunit">
    <text evidence="9">Component of the Sec protein translocase complex. Heterotrimer consisting of SecY, SecE and SecG subunits. The heterotrimers can form oligomers, although 1 heterotrimer is thought to be able to translocate proteins. Interacts with the ribosome. Interacts with SecDF, and other proteins may be involved. Interacts with SecA.</text>
</comment>
<evidence type="ECO:0000256" key="8">
    <source>
        <dbReference type="ARBA" id="ARBA00023136"/>
    </source>
</evidence>
<dbReference type="PROSITE" id="PS00755">
    <property type="entry name" value="SECY_1"/>
    <property type="match status" value="1"/>
</dbReference>
<dbReference type="Gene3D" id="1.10.3370.10">
    <property type="entry name" value="SecY subunit domain"/>
    <property type="match status" value="1"/>
</dbReference>
<dbReference type="PANTHER" id="PTHR10906">
    <property type="entry name" value="SECY/SEC61-ALPHA FAMILY MEMBER"/>
    <property type="match status" value="1"/>
</dbReference>
<evidence type="ECO:0000313" key="14">
    <source>
        <dbReference type="Proteomes" id="UP001516588"/>
    </source>
</evidence>
<protein>
    <recommendedName>
        <fullName evidence="9 10">Protein translocase subunit SecY</fullName>
    </recommendedName>
</protein>
<feature type="transmembrane region" description="Helical" evidence="9">
    <location>
        <begin position="367"/>
        <end position="387"/>
    </location>
</feature>
<keyword evidence="5 9" id="KW-0653">Protein transport</keyword>
<comment type="similarity">
    <text evidence="2 9 12">Belongs to the SecY/SEC61-alpha family.</text>
</comment>
<keyword evidence="3 9" id="KW-0813">Transport</keyword>
<dbReference type="SUPFAM" id="SSF103491">
    <property type="entry name" value="Preprotein translocase SecY subunit"/>
    <property type="match status" value="1"/>
</dbReference>
<keyword evidence="8 9" id="KW-0472">Membrane</keyword>
<dbReference type="Proteomes" id="UP001516588">
    <property type="component" value="Unassembled WGS sequence"/>
</dbReference>
<evidence type="ECO:0000256" key="10">
    <source>
        <dbReference type="RuleBase" id="RU000537"/>
    </source>
</evidence>
<keyword evidence="6 9" id="KW-1133">Transmembrane helix</keyword>
<keyword evidence="7 9" id="KW-0811">Translocation</keyword>
<dbReference type="InterPro" id="IPR002208">
    <property type="entry name" value="SecY/SEC61-alpha"/>
</dbReference>
<evidence type="ECO:0000256" key="9">
    <source>
        <dbReference type="HAMAP-Rule" id="MF_01465"/>
    </source>
</evidence>
<feature type="transmembrane region" description="Helical" evidence="9">
    <location>
        <begin position="20"/>
        <end position="38"/>
    </location>
</feature>
<accession>A0ABR9QZM9</accession>
<dbReference type="PROSITE" id="PS00756">
    <property type="entry name" value="SECY_2"/>
    <property type="match status" value="1"/>
</dbReference>
<dbReference type="InterPro" id="IPR030659">
    <property type="entry name" value="SecY_CS"/>
</dbReference>
<evidence type="ECO:0000256" key="7">
    <source>
        <dbReference type="ARBA" id="ARBA00023010"/>
    </source>
</evidence>
<dbReference type="RefSeq" id="WP_226385701.1">
    <property type="nucleotide sequence ID" value="NZ_JADCKA010000014.1"/>
</dbReference>
<evidence type="ECO:0000256" key="6">
    <source>
        <dbReference type="ARBA" id="ARBA00022989"/>
    </source>
</evidence>
<proteinExistence type="inferred from homology"/>
<feature type="transmembrane region" description="Helical" evidence="9">
    <location>
        <begin position="69"/>
        <end position="95"/>
    </location>
</feature>
<dbReference type="EMBL" id="JADCKA010000014">
    <property type="protein sequence ID" value="MBE5036055.1"/>
    <property type="molecule type" value="Genomic_DNA"/>
</dbReference>
<evidence type="ECO:0000256" key="2">
    <source>
        <dbReference type="ARBA" id="ARBA00005751"/>
    </source>
</evidence>
<dbReference type="InterPro" id="IPR023201">
    <property type="entry name" value="SecY_dom_sf"/>
</dbReference>
<feature type="transmembrane region" description="Helical" evidence="9">
    <location>
        <begin position="264"/>
        <end position="287"/>
    </location>
</feature>
<dbReference type="InterPro" id="IPR026593">
    <property type="entry name" value="SecY"/>
</dbReference>
<dbReference type="PIRSF" id="PIRSF004557">
    <property type="entry name" value="SecY"/>
    <property type="match status" value="1"/>
</dbReference>
<evidence type="ECO:0000256" key="11">
    <source>
        <dbReference type="RuleBase" id="RU003484"/>
    </source>
</evidence>
<comment type="function">
    <text evidence="9 10">The central subunit of the protein translocation channel SecYEG. Consists of two halves formed by TMs 1-5 and 6-10. These two domains form a lateral gate at the front which open onto the bilayer between TMs 2 and 7, and are clamped together by SecE at the back. The channel is closed by both a pore ring composed of hydrophobic SecY resides and a short helix (helix 2A) on the extracellular side of the membrane which forms a plug. The plug probably moves laterally to allow the channel to open. The ring and the pore may move independently.</text>
</comment>
<evidence type="ECO:0000256" key="12">
    <source>
        <dbReference type="RuleBase" id="RU004349"/>
    </source>
</evidence>
<evidence type="ECO:0000256" key="3">
    <source>
        <dbReference type="ARBA" id="ARBA00022448"/>
    </source>
</evidence>
<name>A0ABR9QZM9_9FIRM</name>
<dbReference type="HAMAP" id="MF_01465">
    <property type="entry name" value="SecY"/>
    <property type="match status" value="1"/>
</dbReference>
<feature type="transmembrane region" description="Helical" evidence="9">
    <location>
        <begin position="146"/>
        <end position="166"/>
    </location>
</feature>
<keyword evidence="9" id="KW-1003">Cell membrane</keyword>
<feature type="transmembrane region" description="Helical" evidence="9">
    <location>
        <begin position="178"/>
        <end position="200"/>
    </location>
</feature>
<feature type="transmembrane region" description="Helical" evidence="9">
    <location>
        <begin position="206"/>
        <end position="227"/>
    </location>
</feature>
<sequence>MGGLSTLVKAWKTPDMRKKIIFTLLMLVVFRIGSNIPVPGIDREILSQTFADGGNGLIDLFNLFSGGAFANMTIFALSITPYITASIIFQLLTIAIPRLEAVAKEGLEGRKKIARWTRYLTVVLALIQAIGVTIGMFRSALISTNFFSVAVIVLVLSAGTAFLMWLGEQINENGIGNGISLIIFAGIIARLPSGIHNIWLSLKDGTISYMTVALFIVFAVLVIIGIIEIQQGHRRVPVQYAKRVVGRKMYGGQSSHIPIKVNQAGVIPVIFALSILQFPLTITYFTGSDSDFALWVEKWLSPTGSPGVWFYSILNILLIIFFTYFYTAATFNPAEVANQLKANGGFIPGIRPGNATVMYLNNVMSKISFVGAIFLAVVATLPTLVAQFTNLDISFGGTSLLIAVGVGLDTMKRLEQQMVMRNYQGFLK</sequence>
<comment type="subcellular location">
    <subcellularLocation>
        <location evidence="9">Cell membrane</location>
        <topology evidence="9">Multi-pass membrane protein</topology>
    </subcellularLocation>
    <subcellularLocation>
        <location evidence="1 11">Membrane</location>
        <topology evidence="1 11">Multi-pass membrane protein</topology>
    </subcellularLocation>
</comment>
<keyword evidence="4 9" id="KW-0812">Transmembrane</keyword>
<dbReference type="NCBIfam" id="TIGR00967">
    <property type="entry name" value="3a0501s007"/>
    <property type="match status" value="1"/>
</dbReference>
<evidence type="ECO:0000256" key="1">
    <source>
        <dbReference type="ARBA" id="ARBA00004141"/>
    </source>
</evidence>
<organism evidence="13 14">
    <name type="scientific">Gallibacter intestinalis</name>
    <dbReference type="NCBI Taxonomy" id="2779356"/>
    <lineage>
        <taxon>Bacteria</taxon>
        <taxon>Bacillati</taxon>
        <taxon>Bacillota</taxon>
        <taxon>Clostridia</taxon>
        <taxon>Eubacteriales</taxon>
        <taxon>Eubacteriaceae</taxon>
        <taxon>Gallibacter</taxon>
    </lineage>
</organism>
<evidence type="ECO:0000313" key="13">
    <source>
        <dbReference type="EMBL" id="MBE5036055.1"/>
    </source>
</evidence>
<gene>
    <name evidence="9 13" type="primary">secY</name>
    <name evidence="13" type="ORF">INF20_07200</name>
</gene>
<feature type="transmembrane region" description="Helical" evidence="9">
    <location>
        <begin position="307"/>
        <end position="326"/>
    </location>
</feature>
<evidence type="ECO:0000256" key="4">
    <source>
        <dbReference type="ARBA" id="ARBA00022692"/>
    </source>
</evidence>
<feature type="transmembrane region" description="Helical" evidence="9">
    <location>
        <begin position="116"/>
        <end position="140"/>
    </location>
</feature>
<keyword evidence="14" id="KW-1185">Reference proteome</keyword>
<comment type="caution">
    <text evidence="13">The sequence shown here is derived from an EMBL/GenBank/DDBJ whole genome shotgun (WGS) entry which is preliminary data.</text>
</comment>
<dbReference type="Pfam" id="PF00344">
    <property type="entry name" value="SecY"/>
    <property type="match status" value="1"/>
</dbReference>
<dbReference type="PRINTS" id="PR00303">
    <property type="entry name" value="SECYTRNLCASE"/>
</dbReference>
<reference evidence="13 14" key="1">
    <citation type="submission" date="2020-10" db="EMBL/GenBank/DDBJ databases">
        <title>ChiBAC.</title>
        <authorList>
            <person name="Zenner C."/>
            <person name="Hitch T.C.A."/>
            <person name="Clavel T."/>
        </authorList>
    </citation>
    <scope>NUCLEOTIDE SEQUENCE [LARGE SCALE GENOMIC DNA]</scope>
    <source>
        <strain evidence="13 14">DSM 108706</strain>
    </source>
</reference>
<evidence type="ECO:0000256" key="5">
    <source>
        <dbReference type="ARBA" id="ARBA00022927"/>
    </source>
</evidence>
<feature type="transmembrane region" description="Helical" evidence="9">
    <location>
        <begin position="393"/>
        <end position="411"/>
    </location>
</feature>